<sequence length="289" mass="30431">MTGPQYQAGAVDLSALGQSAEAASGEGRGFEPVIDATEANIEQEVLRASAKIPVIVHVGTQRSPDSASLKAAFEDLARGQRAFRVAYVDADTTPAVAQMFGVRVLPTVIAIAAGRPVTSFEGNQPVEQLKQWVEALVANVGSQLEGLRDEGGDQDEPAQDPRLDAATEALNRNDFDAATRIYDELLADDPKNADLKQARATIGVLRRLAAQGGDPVADADADAGDVDKQLAAADAEVAEGAPEKAFARLLPLVKAHPAAKDRLLELFGLFDAGDPRVIEARTKLASALF</sequence>
<evidence type="ECO:0000256" key="3">
    <source>
        <dbReference type="ARBA" id="ARBA00023284"/>
    </source>
</evidence>
<dbReference type="CDD" id="cd02956">
    <property type="entry name" value="ybbN"/>
    <property type="match status" value="1"/>
</dbReference>
<evidence type="ECO:0000313" key="6">
    <source>
        <dbReference type="Proteomes" id="UP000006196"/>
    </source>
</evidence>
<comment type="similarity">
    <text evidence="2">Belongs to the thioredoxin family.</text>
</comment>
<feature type="domain" description="Thioredoxin" evidence="4">
    <location>
        <begin position="14"/>
        <end position="138"/>
    </location>
</feature>
<protein>
    <submittedName>
        <fullName evidence="5">Thioredoxin</fullName>
    </submittedName>
</protein>
<dbReference type="PANTHER" id="PTHR45663:SF11">
    <property type="entry name" value="GEO12009P1"/>
    <property type="match status" value="1"/>
</dbReference>
<dbReference type="InterPro" id="IPR036249">
    <property type="entry name" value="Thioredoxin-like_sf"/>
</dbReference>
<keyword evidence="6" id="KW-1185">Reference proteome</keyword>
<dbReference type="HOGENOM" id="CLU_046120_0_1_11"/>
<dbReference type="STRING" id="525263.HMPREF0298_0331"/>
<dbReference type="InterPro" id="IPR013766">
    <property type="entry name" value="Thioredoxin_domain"/>
</dbReference>
<dbReference type="PANTHER" id="PTHR45663">
    <property type="entry name" value="GEO12009P1"/>
    <property type="match status" value="1"/>
</dbReference>
<reference evidence="5" key="1">
    <citation type="submission" date="2009-01" db="EMBL/GenBank/DDBJ databases">
        <authorList>
            <person name="Qin X."/>
            <person name="Bachman B."/>
            <person name="Battles P."/>
            <person name="Bell A."/>
            <person name="Bess C."/>
            <person name="Bickham C."/>
            <person name="Chaboub L."/>
            <person name="Chen D."/>
            <person name="Coyle M."/>
            <person name="Deiros D.R."/>
            <person name="Dinh H."/>
            <person name="Forbes L."/>
            <person name="Fowler G."/>
            <person name="Francisco L."/>
            <person name="Fu Q."/>
            <person name="Gubbala S."/>
            <person name="Hale W."/>
            <person name="Han Y."/>
            <person name="Hemphill L."/>
            <person name="Highlander S.K."/>
            <person name="Hirani K."/>
            <person name="Hogues M."/>
            <person name="Jackson L."/>
            <person name="Jakkamsetti A."/>
            <person name="Javaid M."/>
            <person name="Jiang H."/>
            <person name="Korchina V."/>
            <person name="Kovar C."/>
            <person name="Lara F."/>
            <person name="Lee S."/>
            <person name="Mata R."/>
            <person name="Mathew T."/>
            <person name="Moen C."/>
            <person name="Morales K."/>
            <person name="Munidasa M."/>
            <person name="Nazareth L."/>
            <person name="Ngo R."/>
            <person name="Nguyen L."/>
            <person name="Okwuonu G."/>
            <person name="Ongeri F."/>
            <person name="Patil S."/>
            <person name="Petrosino J."/>
            <person name="Pham C."/>
            <person name="Pham P."/>
            <person name="Pu L.-L."/>
            <person name="Puazo M."/>
            <person name="Raj R."/>
            <person name="Reid J."/>
            <person name="Rouhana J."/>
            <person name="Saada N."/>
            <person name="Shang Y."/>
            <person name="Simmons D."/>
            <person name="Thornton R."/>
            <person name="Warren J."/>
            <person name="Weissenberger G."/>
            <person name="Zhang J."/>
            <person name="Zhang L."/>
            <person name="Zhou C."/>
            <person name="Zhu D."/>
            <person name="Muzny D."/>
            <person name="Worley K."/>
            <person name="Gibbs R."/>
        </authorList>
    </citation>
    <scope>NUCLEOTIDE SEQUENCE [LARGE SCALE GENOMIC DNA]</scope>
    <source>
        <strain evidence="5">DSM 44291</strain>
    </source>
</reference>
<dbReference type="GO" id="GO:0015035">
    <property type="term" value="F:protein-disulfide reductase activity"/>
    <property type="evidence" value="ECO:0007669"/>
    <property type="project" value="TreeGrafter"/>
</dbReference>
<dbReference type="AlphaFoldDB" id="C0XPF3"/>
<dbReference type="SUPFAM" id="SSF52833">
    <property type="entry name" value="Thioredoxin-like"/>
    <property type="match status" value="1"/>
</dbReference>
<dbReference type="GO" id="GO:0006950">
    <property type="term" value="P:response to stress"/>
    <property type="evidence" value="ECO:0007669"/>
    <property type="project" value="UniProtKB-ARBA"/>
</dbReference>
<proteinExistence type="inferred from homology"/>
<dbReference type="Pfam" id="PF00085">
    <property type="entry name" value="Thioredoxin"/>
    <property type="match status" value="1"/>
</dbReference>
<dbReference type="GO" id="GO:0005737">
    <property type="term" value="C:cytoplasm"/>
    <property type="evidence" value="ECO:0007669"/>
    <property type="project" value="TreeGrafter"/>
</dbReference>
<evidence type="ECO:0000259" key="4">
    <source>
        <dbReference type="PROSITE" id="PS51352"/>
    </source>
</evidence>
<evidence type="ECO:0000256" key="2">
    <source>
        <dbReference type="ARBA" id="ARBA00008987"/>
    </source>
</evidence>
<evidence type="ECO:0000256" key="1">
    <source>
        <dbReference type="ARBA" id="ARBA00003318"/>
    </source>
</evidence>
<comment type="function">
    <text evidence="1">Participates in various redox reactions through the reversible oxidation of its active center dithiol to a disulfide and catalyzes dithiol-disulfide exchange reactions.</text>
</comment>
<dbReference type="InterPro" id="IPR011990">
    <property type="entry name" value="TPR-like_helical_dom_sf"/>
</dbReference>
<dbReference type="Gene3D" id="1.25.40.10">
    <property type="entry name" value="Tetratricopeptide repeat domain"/>
    <property type="match status" value="1"/>
</dbReference>
<dbReference type="EMBL" id="ACHJ01000024">
    <property type="protein sequence ID" value="EEI17887.1"/>
    <property type="molecule type" value="Genomic_DNA"/>
</dbReference>
<dbReference type="RefSeq" id="WP_006840813.1">
    <property type="nucleotide sequence ID" value="NZ_GG667195.1"/>
</dbReference>
<accession>C0XPF3</accession>
<evidence type="ECO:0000313" key="5">
    <source>
        <dbReference type="EMBL" id="EEI17887.1"/>
    </source>
</evidence>
<dbReference type="eggNOG" id="COG3118">
    <property type="taxonomic scope" value="Bacteria"/>
</dbReference>
<dbReference type="Proteomes" id="UP000006196">
    <property type="component" value="Unassembled WGS sequence"/>
</dbReference>
<comment type="caution">
    <text evidence="5">The sequence shown here is derived from an EMBL/GenBank/DDBJ whole genome shotgun (WGS) entry which is preliminary data.</text>
</comment>
<keyword evidence="3" id="KW-0676">Redox-active center</keyword>
<gene>
    <name evidence="5" type="ORF">HMPREF0298_0331</name>
</gene>
<dbReference type="Gene3D" id="3.40.30.10">
    <property type="entry name" value="Glutaredoxin"/>
    <property type="match status" value="1"/>
</dbReference>
<organism evidence="5 6">
    <name type="scientific">Corynebacterium lipophiloflavum (strain ATCC 700352 / DSM 44291 / CCUG 37336 / JCM 10383 / DMMZ 1944)</name>
    <dbReference type="NCBI Taxonomy" id="525263"/>
    <lineage>
        <taxon>Bacteria</taxon>
        <taxon>Bacillati</taxon>
        <taxon>Actinomycetota</taxon>
        <taxon>Actinomycetes</taxon>
        <taxon>Mycobacteriales</taxon>
        <taxon>Corynebacteriaceae</taxon>
        <taxon>Corynebacterium</taxon>
    </lineage>
</organism>
<dbReference type="Pfam" id="PF14561">
    <property type="entry name" value="TPR_20"/>
    <property type="match status" value="1"/>
</dbReference>
<name>C0XPF3_CORLD</name>
<dbReference type="OrthoDB" id="5181746at2"/>
<dbReference type="PROSITE" id="PS51352">
    <property type="entry name" value="THIOREDOXIN_2"/>
    <property type="match status" value="1"/>
</dbReference>